<organism evidence="9 10">
    <name type="scientific">Labilithrix luteola</name>
    <dbReference type="NCBI Taxonomy" id="1391654"/>
    <lineage>
        <taxon>Bacteria</taxon>
        <taxon>Pseudomonadati</taxon>
        <taxon>Myxococcota</taxon>
        <taxon>Polyangia</taxon>
        <taxon>Polyangiales</taxon>
        <taxon>Labilitrichaceae</taxon>
        <taxon>Labilithrix</taxon>
    </lineage>
</organism>
<dbReference type="PROSITE" id="PS00109">
    <property type="entry name" value="PROTEIN_KINASE_TYR"/>
    <property type="match status" value="1"/>
</dbReference>
<keyword evidence="1" id="KW-0808">Transferase</keyword>
<dbReference type="GO" id="GO:0004674">
    <property type="term" value="F:protein serine/threonine kinase activity"/>
    <property type="evidence" value="ECO:0007669"/>
    <property type="project" value="UniProtKB-KW"/>
</dbReference>
<feature type="compositionally biased region" description="Basic and acidic residues" evidence="6">
    <location>
        <begin position="537"/>
        <end position="546"/>
    </location>
</feature>
<keyword evidence="4 5" id="KW-0067">ATP-binding</keyword>
<keyword evidence="7" id="KW-0812">Transmembrane</keyword>
<keyword evidence="10" id="KW-1185">Reference proteome</keyword>
<dbReference type="OrthoDB" id="9801841at2"/>
<accession>A0A0K1QCS5</accession>
<dbReference type="PROSITE" id="PS00107">
    <property type="entry name" value="PROTEIN_KINASE_ATP"/>
    <property type="match status" value="1"/>
</dbReference>
<feature type="compositionally biased region" description="Polar residues" evidence="6">
    <location>
        <begin position="511"/>
        <end position="524"/>
    </location>
</feature>
<evidence type="ECO:0000256" key="1">
    <source>
        <dbReference type="ARBA" id="ARBA00022679"/>
    </source>
</evidence>
<protein>
    <submittedName>
        <fullName evidence="9">Serine/threonine protein kinase</fullName>
    </submittedName>
</protein>
<dbReference type="KEGG" id="llu:AKJ09_10217"/>
<dbReference type="InterPro" id="IPR017441">
    <property type="entry name" value="Protein_kinase_ATP_BS"/>
</dbReference>
<feature type="region of interest" description="Disordered" evidence="6">
    <location>
        <begin position="366"/>
        <end position="421"/>
    </location>
</feature>
<evidence type="ECO:0000256" key="6">
    <source>
        <dbReference type="SAM" id="MobiDB-lite"/>
    </source>
</evidence>
<dbReference type="PROSITE" id="PS50011">
    <property type="entry name" value="PROTEIN_KINASE_DOM"/>
    <property type="match status" value="1"/>
</dbReference>
<feature type="binding site" evidence="5">
    <location>
        <position position="65"/>
    </location>
    <ligand>
        <name>ATP</name>
        <dbReference type="ChEBI" id="CHEBI:30616"/>
    </ligand>
</feature>
<reference evidence="9 10" key="1">
    <citation type="submission" date="2015-08" db="EMBL/GenBank/DDBJ databases">
        <authorList>
            <person name="Babu N.S."/>
            <person name="Beckwith C.J."/>
            <person name="Beseler K.G."/>
            <person name="Brison A."/>
            <person name="Carone J.V."/>
            <person name="Caskin T.P."/>
            <person name="Diamond M."/>
            <person name="Durham M.E."/>
            <person name="Foxe J.M."/>
            <person name="Go M."/>
            <person name="Henderson B.A."/>
            <person name="Jones I.B."/>
            <person name="McGettigan J.A."/>
            <person name="Micheletti S.J."/>
            <person name="Nasrallah M.E."/>
            <person name="Ortiz D."/>
            <person name="Piller C.R."/>
            <person name="Privatt S.R."/>
            <person name="Schneider S.L."/>
            <person name="Sharp S."/>
            <person name="Smith T.C."/>
            <person name="Stanton J.D."/>
            <person name="Ullery H.E."/>
            <person name="Wilson R.J."/>
            <person name="Serrano M.G."/>
            <person name="Buck G."/>
            <person name="Lee V."/>
            <person name="Wang Y."/>
            <person name="Carvalho R."/>
            <person name="Voegtly L."/>
            <person name="Shi R."/>
            <person name="Duckworth R."/>
            <person name="Johnson A."/>
            <person name="Loviza R."/>
            <person name="Walstead R."/>
            <person name="Shah Z."/>
            <person name="Kiflezghi M."/>
            <person name="Wade K."/>
            <person name="Ball S.L."/>
            <person name="Bradley K.W."/>
            <person name="Asai D.J."/>
            <person name="Bowman C.A."/>
            <person name="Russell D.A."/>
            <person name="Pope W.H."/>
            <person name="Jacobs-Sera D."/>
            <person name="Hendrix R.W."/>
            <person name="Hatfull G.F."/>
        </authorList>
    </citation>
    <scope>NUCLEOTIDE SEQUENCE [LARGE SCALE GENOMIC DNA]</scope>
    <source>
        <strain evidence="9 10">DSM 27648</strain>
    </source>
</reference>
<keyword evidence="9" id="KW-0723">Serine/threonine-protein kinase</keyword>
<sequence>MSQPAPRVDPSESAVLHALDASDPRLGETLGKYRLVGALGHGGMADVYLAVADGPEGFRKLCVLKMLKDEMAQDEDFRAMFLDEARLAARLNHPNVVQTFESGETQGRLMLAMEYVEGQPVSRLRRRLSSEQFMLAAHASVLCDVLEALSYAHGLTDFDGSNLGIVHRDVSPHNILVGYDGRVKLVDFGIAKSAAAMQMTQAGVLKGKIGYMAPEQASLLDVDGRADIFSVGVILWEAIAGRRLADGLSASDVLVRRVEGREPKIAEVVPDVDPELAAMCDRAMHRDPAHRYASAADFQTELERWLAKHGAPSRKLWAKALRDAFAPEREQLRALVEHRLADSSGMRQSVRVGAAPSRAQLVAPDVTGGERALNGPETLRTPSGSTRNVLAPEDGGPTPAAPGETASIPARTVSLTPPPRRRSSIGIVAAVATIVVLGSGTIGYVVSSRRNVQESPRAAATSLPVAHEPEPPPAASPPTTPTVPSASPVTVTTIAQAVRPVYAPPQFKPPATNTRSPATPSVTTPHAPPPQKTPSRPLDEKDPYAP</sequence>
<dbReference type="STRING" id="1391654.AKJ09_10217"/>
<dbReference type="EMBL" id="CP012333">
    <property type="protein sequence ID" value="AKV03554.1"/>
    <property type="molecule type" value="Genomic_DNA"/>
</dbReference>
<keyword evidence="3 9" id="KW-0418">Kinase</keyword>
<dbReference type="PANTHER" id="PTHR43289:SF6">
    <property type="entry name" value="SERINE_THREONINE-PROTEIN KINASE NEKL-3"/>
    <property type="match status" value="1"/>
</dbReference>
<dbReference type="PANTHER" id="PTHR43289">
    <property type="entry name" value="MITOGEN-ACTIVATED PROTEIN KINASE KINASE KINASE 20-RELATED"/>
    <property type="match status" value="1"/>
</dbReference>
<dbReference type="InterPro" id="IPR011009">
    <property type="entry name" value="Kinase-like_dom_sf"/>
</dbReference>
<feature type="compositionally biased region" description="Pro residues" evidence="6">
    <location>
        <begin position="471"/>
        <end position="481"/>
    </location>
</feature>
<dbReference type="CDD" id="cd14014">
    <property type="entry name" value="STKc_PknB_like"/>
    <property type="match status" value="1"/>
</dbReference>
<proteinExistence type="predicted"/>
<dbReference type="InterPro" id="IPR008266">
    <property type="entry name" value="Tyr_kinase_AS"/>
</dbReference>
<dbReference type="GO" id="GO:0005524">
    <property type="term" value="F:ATP binding"/>
    <property type="evidence" value="ECO:0007669"/>
    <property type="project" value="UniProtKB-UniRule"/>
</dbReference>
<evidence type="ECO:0000256" key="3">
    <source>
        <dbReference type="ARBA" id="ARBA00022777"/>
    </source>
</evidence>
<dbReference type="RefSeq" id="WP_146654306.1">
    <property type="nucleotide sequence ID" value="NZ_CP012333.1"/>
</dbReference>
<dbReference type="SUPFAM" id="SSF56112">
    <property type="entry name" value="Protein kinase-like (PK-like)"/>
    <property type="match status" value="1"/>
</dbReference>
<keyword evidence="7" id="KW-0472">Membrane</keyword>
<feature type="transmembrane region" description="Helical" evidence="7">
    <location>
        <begin position="425"/>
        <end position="447"/>
    </location>
</feature>
<dbReference type="InterPro" id="IPR000719">
    <property type="entry name" value="Prot_kinase_dom"/>
</dbReference>
<dbReference type="PATRIC" id="fig|1391654.3.peg.10356"/>
<evidence type="ECO:0000256" key="4">
    <source>
        <dbReference type="ARBA" id="ARBA00022840"/>
    </source>
</evidence>
<dbReference type="Pfam" id="PF00069">
    <property type="entry name" value="Pkinase"/>
    <property type="match status" value="1"/>
</dbReference>
<evidence type="ECO:0000256" key="5">
    <source>
        <dbReference type="PROSITE-ProRule" id="PRU10141"/>
    </source>
</evidence>
<keyword evidence="7" id="KW-1133">Transmembrane helix</keyword>
<keyword evidence="2 5" id="KW-0547">Nucleotide-binding</keyword>
<evidence type="ECO:0000259" key="8">
    <source>
        <dbReference type="PROSITE" id="PS50011"/>
    </source>
</evidence>
<dbReference type="Gene3D" id="1.10.510.10">
    <property type="entry name" value="Transferase(Phosphotransferase) domain 1"/>
    <property type="match status" value="1"/>
</dbReference>
<feature type="region of interest" description="Disordered" evidence="6">
    <location>
        <begin position="451"/>
        <end position="546"/>
    </location>
</feature>
<gene>
    <name evidence="9" type="ORF">AKJ09_10217</name>
</gene>
<evidence type="ECO:0000256" key="2">
    <source>
        <dbReference type="ARBA" id="ARBA00022741"/>
    </source>
</evidence>
<evidence type="ECO:0000313" key="9">
    <source>
        <dbReference type="EMBL" id="AKV03554.1"/>
    </source>
</evidence>
<evidence type="ECO:0000313" key="10">
    <source>
        <dbReference type="Proteomes" id="UP000064967"/>
    </source>
</evidence>
<feature type="domain" description="Protein kinase" evidence="8">
    <location>
        <begin position="33"/>
        <end position="306"/>
    </location>
</feature>
<evidence type="ECO:0000256" key="7">
    <source>
        <dbReference type="SAM" id="Phobius"/>
    </source>
</evidence>
<feature type="compositionally biased region" description="Low complexity" evidence="6">
    <location>
        <begin position="482"/>
        <end position="493"/>
    </location>
</feature>
<dbReference type="Proteomes" id="UP000064967">
    <property type="component" value="Chromosome"/>
</dbReference>
<name>A0A0K1QCS5_9BACT</name>
<dbReference type="Gene3D" id="3.30.200.20">
    <property type="entry name" value="Phosphorylase Kinase, domain 1"/>
    <property type="match status" value="1"/>
</dbReference>
<dbReference type="AlphaFoldDB" id="A0A0K1QCS5"/>